<evidence type="ECO:0000313" key="2">
    <source>
        <dbReference type="EMBL" id="SVD66324.1"/>
    </source>
</evidence>
<dbReference type="InterPro" id="IPR001173">
    <property type="entry name" value="Glyco_trans_2-like"/>
</dbReference>
<feature type="non-terminal residue" evidence="2">
    <location>
        <position position="1"/>
    </location>
</feature>
<organism evidence="2">
    <name type="scientific">marine metagenome</name>
    <dbReference type="NCBI Taxonomy" id="408172"/>
    <lineage>
        <taxon>unclassified sequences</taxon>
        <taxon>metagenomes</taxon>
        <taxon>ecological metagenomes</taxon>
    </lineage>
</organism>
<sequence length="223" mass="25546">VSSLFTVQTDVFFGLPLFRETIKSIQDQTYQNLEIIISNNGAGQEITDFISETKKTDKRVKVITYEKNIFSYDDPSEFCHVGYNNALKIAEGKYMYLISYDDKIALDYIERMARLFDENPECITAAGLPIRIDKEGRVIQGEIYERSKRSHNLRPRYMPGHEMVLDYLDPAGGKIFSTPGMIFAFRKDALIKYGGFHRAGEISHLYGLVPFGITGFDEEAIFY</sequence>
<dbReference type="SUPFAM" id="SSF53448">
    <property type="entry name" value="Nucleotide-diphospho-sugar transferases"/>
    <property type="match status" value="1"/>
</dbReference>
<reference evidence="2" key="1">
    <citation type="submission" date="2018-05" db="EMBL/GenBank/DDBJ databases">
        <authorList>
            <person name="Lanie J.A."/>
            <person name="Ng W.-L."/>
            <person name="Kazmierczak K.M."/>
            <person name="Andrzejewski T.M."/>
            <person name="Davidsen T.M."/>
            <person name="Wayne K.J."/>
            <person name="Tettelin H."/>
            <person name="Glass J.I."/>
            <person name="Rusch D."/>
            <person name="Podicherti R."/>
            <person name="Tsui H.-C.T."/>
            <person name="Winkler M.E."/>
        </authorList>
    </citation>
    <scope>NUCLEOTIDE SEQUENCE</scope>
</reference>
<dbReference type="AlphaFoldDB" id="A0A382X630"/>
<protein>
    <recommendedName>
        <fullName evidence="1">Glycosyltransferase 2-like domain-containing protein</fullName>
    </recommendedName>
</protein>
<dbReference type="InterPro" id="IPR029044">
    <property type="entry name" value="Nucleotide-diphossugar_trans"/>
</dbReference>
<evidence type="ECO:0000259" key="1">
    <source>
        <dbReference type="Pfam" id="PF00535"/>
    </source>
</evidence>
<dbReference type="Gene3D" id="3.90.550.10">
    <property type="entry name" value="Spore Coat Polysaccharide Biosynthesis Protein SpsA, Chain A"/>
    <property type="match status" value="1"/>
</dbReference>
<name>A0A382X630_9ZZZZ</name>
<dbReference type="CDD" id="cd00761">
    <property type="entry name" value="Glyco_tranf_GTA_type"/>
    <property type="match status" value="1"/>
</dbReference>
<proteinExistence type="predicted"/>
<accession>A0A382X630</accession>
<gene>
    <name evidence="2" type="ORF">METZ01_LOCUS419178</name>
</gene>
<dbReference type="EMBL" id="UINC01165110">
    <property type="protein sequence ID" value="SVD66324.1"/>
    <property type="molecule type" value="Genomic_DNA"/>
</dbReference>
<feature type="domain" description="Glycosyltransferase 2-like" evidence="1">
    <location>
        <begin position="17"/>
        <end position="157"/>
    </location>
</feature>
<feature type="non-terminal residue" evidence="2">
    <location>
        <position position="223"/>
    </location>
</feature>
<dbReference type="Pfam" id="PF00535">
    <property type="entry name" value="Glycos_transf_2"/>
    <property type="match status" value="1"/>
</dbReference>